<feature type="domain" description="EamA" evidence="2">
    <location>
        <begin position="6"/>
        <end position="144"/>
    </location>
</feature>
<evidence type="ECO:0000256" key="1">
    <source>
        <dbReference type="SAM" id="Phobius"/>
    </source>
</evidence>
<feature type="transmembrane region" description="Helical" evidence="1">
    <location>
        <begin position="248"/>
        <end position="266"/>
    </location>
</feature>
<feature type="transmembrane region" description="Helical" evidence="1">
    <location>
        <begin position="75"/>
        <end position="93"/>
    </location>
</feature>
<proteinExistence type="predicted"/>
<evidence type="ECO:0000313" key="3">
    <source>
        <dbReference type="EMBL" id="OUT07458.1"/>
    </source>
</evidence>
<feature type="transmembrane region" description="Helical" evidence="1">
    <location>
        <begin position="99"/>
        <end position="119"/>
    </location>
</feature>
<dbReference type="GO" id="GO:0016020">
    <property type="term" value="C:membrane"/>
    <property type="evidence" value="ECO:0007669"/>
    <property type="project" value="InterPro"/>
</dbReference>
<dbReference type="Pfam" id="PF00892">
    <property type="entry name" value="EamA"/>
    <property type="match status" value="2"/>
</dbReference>
<feature type="transmembrane region" description="Helical" evidence="1">
    <location>
        <begin position="187"/>
        <end position="206"/>
    </location>
</feature>
<dbReference type="EMBL" id="NDYN01000006">
    <property type="protein sequence ID" value="OUT07458.1"/>
    <property type="molecule type" value="Genomic_DNA"/>
</dbReference>
<organism evidence="3 4">
    <name type="scientific">Campylobacter concisus</name>
    <dbReference type="NCBI Taxonomy" id="199"/>
    <lineage>
        <taxon>Bacteria</taxon>
        <taxon>Pseudomonadati</taxon>
        <taxon>Campylobacterota</taxon>
        <taxon>Epsilonproteobacteria</taxon>
        <taxon>Campylobacterales</taxon>
        <taxon>Campylobacteraceae</taxon>
        <taxon>Campylobacter</taxon>
    </lineage>
</organism>
<protein>
    <submittedName>
        <fullName evidence="3">EamA family transporter</fullName>
    </submittedName>
</protein>
<dbReference type="PANTHER" id="PTHR22911:SF79">
    <property type="entry name" value="MOBA-LIKE NTP TRANSFERASE DOMAIN-CONTAINING PROTEIN"/>
    <property type="match status" value="1"/>
</dbReference>
<dbReference type="Proteomes" id="UP000196317">
    <property type="component" value="Unassembled WGS sequence"/>
</dbReference>
<feature type="transmembrane region" description="Helical" evidence="1">
    <location>
        <begin position="272"/>
        <end position="290"/>
    </location>
</feature>
<name>A0A1Y5MFT9_9BACT</name>
<keyword evidence="1" id="KW-0812">Transmembrane</keyword>
<gene>
    <name evidence="3" type="ORF">B9N65_07550</name>
</gene>
<keyword evidence="1" id="KW-0472">Membrane</keyword>
<dbReference type="RefSeq" id="WP_087583428.1">
    <property type="nucleotide sequence ID" value="NZ_NDYN01000006.1"/>
</dbReference>
<reference evidence="3 4" key="1">
    <citation type="submission" date="2017-04" db="EMBL/GenBank/DDBJ databases">
        <title>Complete genome of Campylobacter concisus ATCC 33237T and draft genomes for an additional eight well characterized C. concisus strains.</title>
        <authorList>
            <person name="Cornelius A.J."/>
            <person name="Miller W.G."/>
            <person name="Lastovica A.J."/>
            <person name="On S.L."/>
            <person name="French N.P."/>
            <person name="Vandenberg O."/>
            <person name="Biggs P.J."/>
        </authorList>
    </citation>
    <scope>NUCLEOTIDE SEQUENCE [LARGE SCALE GENOMIC DNA]</scope>
    <source>
        <strain evidence="3 4">CCUG 19995</strain>
    </source>
</reference>
<feature type="transmembrane region" description="Helical" evidence="1">
    <location>
        <begin position="38"/>
        <end position="55"/>
    </location>
</feature>
<evidence type="ECO:0000259" key="2">
    <source>
        <dbReference type="Pfam" id="PF00892"/>
    </source>
</evidence>
<feature type="domain" description="EamA" evidence="2">
    <location>
        <begin position="159"/>
        <end position="290"/>
    </location>
</feature>
<sequence>MSSHQLGVLLTLVGGVLWGFSGVCGQYLFSQGISADFLVPYRLLLAGAFIVLYYAFKAKKAVLAPLTDVKLMAELLTYALLGLMMTQYAYFYSIELSNAAVATVIQYTAPVLILAIICLKERRAPKPLEILALLCAMLGVFFLATHAQISALVISPEALFWCLVSAVCVCVYNLAPTRLNAKYSVTLTLGWGMVIGGVVLCLYMRVWEFAGLSGTAQWLAFLAVITLGTIFAFSFYMTGVKLIGASKASMIACIEPLSAAFFGYFWLGTKFVFWDFLGFALIISCIFLLSKKRDDIPSAN</sequence>
<feature type="transmembrane region" description="Helical" evidence="1">
    <location>
        <begin position="131"/>
        <end position="152"/>
    </location>
</feature>
<feature type="transmembrane region" description="Helical" evidence="1">
    <location>
        <begin position="158"/>
        <end position="175"/>
    </location>
</feature>
<comment type="caution">
    <text evidence="3">The sequence shown here is derived from an EMBL/GenBank/DDBJ whole genome shotgun (WGS) entry which is preliminary data.</text>
</comment>
<feature type="transmembrane region" description="Helical" evidence="1">
    <location>
        <begin position="218"/>
        <end position="236"/>
    </location>
</feature>
<dbReference type="AlphaFoldDB" id="A0A1Y5MFT9"/>
<dbReference type="SUPFAM" id="SSF103481">
    <property type="entry name" value="Multidrug resistance efflux transporter EmrE"/>
    <property type="match status" value="2"/>
</dbReference>
<dbReference type="InterPro" id="IPR000620">
    <property type="entry name" value="EamA_dom"/>
</dbReference>
<dbReference type="InterPro" id="IPR037185">
    <property type="entry name" value="EmrE-like"/>
</dbReference>
<accession>A0A1Y5MFT9</accession>
<dbReference type="PANTHER" id="PTHR22911">
    <property type="entry name" value="ACYL-MALONYL CONDENSING ENZYME-RELATED"/>
    <property type="match status" value="1"/>
</dbReference>
<evidence type="ECO:0000313" key="4">
    <source>
        <dbReference type="Proteomes" id="UP000196317"/>
    </source>
</evidence>
<keyword evidence="1" id="KW-1133">Transmembrane helix</keyword>